<evidence type="ECO:0000256" key="1">
    <source>
        <dbReference type="SAM" id="MobiDB-lite"/>
    </source>
</evidence>
<dbReference type="PANTHER" id="PTHR43798">
    <property type="entry name" value="MONOACYLGLYCEROL LIPASE"/>
    <property type="match status" value="1"/>
</dbReference>
<accession>A0A1N6CQ90</accession>
<dbReference type="PANTHER" id="PTHR43798:SF33">
    <property type="entry name" value="HYDROLASE, PUTATIVE (AFU_ORTHOLOGUE AFUA_2G14860)-RELATED"/>
    <property type="match status" value="1"/>
</dbReference>
<evidence type="ECO:0000313" key="3">
    <source>
        <dbReference type="EMBL" id="SIN60682.1"/>
    </source>
</evidence>
<dbReference type="InterPro" id="IPR000073">
    <property type="entry name" value="AB_hydrolase_1"/>
</dbReference>
<organism evidence="3 4">
    <name type="scientific">Parasphingorhabdus marina DSM 22363</name>
    <dbReference type="NCBI Taxonomy" id="1123272"/>
    <lineage>
        <taxon>Bacteria</taxon>
        <taxon>Pseudomonadati</taxon>
        <taxon>Pseudomonadota</taxon>
        <taxon>Alphaproteobacteria</taxon>
        <taxon>Sphingomonadales</taxon>
        <taxon>Sphingomonadaceae</taxon>
        <taxon>Parasphingorhabdus</taxon>
    </lineage>
</organism>
<dbReference type="InterPro" id="IPR050266">
    <property type="entry name" value="AB_hydrolase_sf"/>
</dbReference>
<dbReference type="Pfam" id="PF12697">
    <property type="entry name" value="Abhydrolase_6"/>
    <property type="match status" value="1"/>
</dbReference>
<sequence>MNIKDKSPAVPTKAHHPFRSPEAKREYLRCYDHLAQQWPAPSETRLVDTSFGRTFVRIQGPCDGAPLVLLPGDTETSLSWLPVIEALSQSFRTIAIDHVYDNGRSIYSKQMTRPKDFVVWLDELFDLLDLDRIHLVGYSYGGWQAALYSLAHPSRVAKLVLLAPSATVLSPGPVILTRAILYHFLPFRFVAKNFFYWYGPDAVKNERTRLRLDEMVDEDLLARRCFKRRKFVSPTRLTDTNWRELRVPMLFLVGENDRTYPANRAVRRLHRQAPGIKAEIAPNTDHYIFLVNPEWVVRNILGFLQAPEDSNPDFLKDQGVPHHRN</sequence>
<dbReference type="PRINTS" id="PR00111">
    <property type="entry name" value="ABHYDROLASE"/>
</dbReference>
<dbReference type="EMBL" id="FSQW01000001">
    <property type="protein sequence ID" value="SIN60682.1"/>
    <property type="molecule type" value="Genomic_DNA"/>
</dbReference>
<dbReference type="Proteomes" id="UP000185192">
    <property type="component" value="Unassembled WGS sequence"/>
</dbReference>
<protein>
    <submittedName>
        <fullName evidence="3">Pimeloyl-ACP methyl ester carboxylesterase</fullName>
    </submittedName>
</protein>
<evidence type="ECO:0000313" key="4">
    <source>
        <dbReference type="Proteomes" id="UP000185192"/>
    </source>
</evidence>
<dbReference type="InterPro" id="IPR029058">
    <property type="entry name" value="AB_hydrolase_fold"/>
</dbReference>
<dbReference type="OrthoDB" id="9796770at2"/>
<reference evidence="4" key="1">
    <citation type="submission" date="2016-11" db="EMBL/GenBank/DDBJ databases">
        <authorList>
            <person name="Varghese N."/>
            <person name="Submissions S."/>
        </authorList>
    </citation>
    <scope>NUCLEOTIDE SEQUENCE [LARGE SCALE GENOMIC DNA]</scope>
    <source>
        <strain evidence="4">DSM 22363</strain>
    </source>
</reference>
<dbReference type="RefSeq" id="WP_074203754.1">
    <property type="nucleotide sequence ID" value="NZ_FSQW01000001.1"/>
</dbReference>
<keyword evidence="4" id="KW-1185">Reference proteome</keyword>
<evidence type="ECO:0000259" key="2">
    <source>
        <dbReference type="Pfam" id="PF12697"/>
    </source>
</evidence>
<feature type="domain" description="AB hydrolase-1" evidence="2">
    <location>
        <begin position="67"/>
        <end position="298"/>
    </location>
</feature>
<dbReference type="GO" id="GO:0016020">
    <property type="term" value="C:membrane"/>
    <property type="evidence" value="ECO:0007669"/>
    <property type="project" value="TreeGrafter"/>
</dbReference>
<dbReference type="AlphaFoldDB" id="A0A1N6CQ90"/>
<feature type="region of interest" description="Disordered" evidence="1">
    <location>
        <begin position="1"/>
        <end position="20"/>
    </location>
</feature>
<dbReference type="Gene3D" id="3.40.50.1820">
    <property type="entry name" value="alpha/beta hydrolase"/>
    <property type="match status" value="1"/>
</dbReference>
<name>A0A1N6CQ90_9SPHN</name>
<dbReference type="SUPFAM" id="SSF53474">
    <property type="entry name" value="alpha/beta-Hydrolases"/>
    <property type="match status" value="1"/>
</dbReference>
<gene>
    <name evidence="3" type="ORF">SAMN02745824_0720</name>
</gene>
<proteinExistence type="predicted"/>
<dbReference type="STRING" id="1123272.SAMN02745824_0720"/>